<evidence type="ECO:0000256" key="4">
    <source>
        <dbReference type="ARBA" id="ARBA00022538"/>
    </source>
</evidence>
<dbReference type="OMA" id="FIINHAF"/>
<comment type="caution">
    <text evidence="10">Lacks conserved residue(s) required for the propagation of feature annotation.</text>
</comment>
<feature type="transmembrane region" description="Helical" evidence="10">
    <location>
        <begin position="405"/>
        <end position="427"/>
    </location>
</feature>
<feature type="transmembrane region" description="Helical" evidence="10">
    <location>
        <begin position="237"/>
        <end position="257"/>
    </location>
</feature>
<dbReference type="Pfam" id="PF02705">
    <property type="entry name" value="K_trans"/>
    <property type="match status" value="1"/>
</dbReference>
<evidence type="ECO:0000256" key="3">
    <source>
        <dbReference type="ARBA" id="ARBA00022448"/>
    </source>
</evidence>
<evidence type="ECO:0000256" key="8">
    <source>
        <dbReference type="ARBA" id="ARBA00023065"/>
    </source>
</evidence>
<keyword evidence="8 10" id="KW-0406">Ion transport</keyword>
<accession>A0A8T2U8I6</accession>
<sequence length="808" mass="88955">MEESGGANAEGNPNQSKNKSVYLAVLSLAYQSLGVVYGDLSTSPLYVYKCAFSFHPKLLAGQSPEDAISEAEILGVFSCIFWTLTIIPLLKYVFLVLNVDDNGEGGTFALYSLLCRHAKLSLLPNQQQADEEVSTYKVVKLAEDMERSGTNDMKWASVLRLFESNYFMRVGLLTMVLLGTCMAIGAGVVTPSISVFSAVSGINGHHIIDKQCFEVLLTCILLVSLFCLQPYGTHRVAFLFAPIVILWLVTISLIGFYNIMKWNPTIIRAVLPQYMYNFMILSGIQGWLSFGGIVLCITGTEAMFANLGHFSPLSVKMAFAGVVYPCVVLSYMGQAAFLSKNEGKIFQSFYKSIPDSINCPVVVVAILASVVASQSVISATFSIINQCRAMGCFPYVKVVHTSNNIIGQIYIPEINWMLMLLSVSVTLGLRDTGLIGNAYGLAVTTVMLVTTLLMCLVVIMVWRKRSFLAFALLLVSGSLEGLFFSASLIKVPKGGWVPLALALLFMAIMSIWHYGTTKKYEFEAENKVSVKQILSLGPGLGMVRVPGVGLVYSNLVTGIPSIFSHFVTNIPAFHEVLVFVCIKSVQVPYVPQKERFLVGRIGPIVYMMFRCIVRYGYKDLEEEGPKFEEMLVHSIEEFIRLESIWEDIEDGHSMNGMDGMNATIPENEDTYPSEIAHSTIHLDDGRIDLSAHLSFQAAASPSSASSKDTRNSSISSIRKGSFGKSVFKEVPNLKGGEDRAQVLRDARASGITYVLGRSVVRASQNSSLLKRAVINHAYFFLKENFRSPALALHVPHNCLIRVGMVYYV</sequence>
<evidence type="ECO:0000256" key="2">
    <source>
        <dbReference type="ARBA" id="ARBA00008440"/>
    </source>
</evidence>
<organism evidence="13 14">
    <name type="scientific">Ceratopteris richardii</name>
    <name type="common">Triangle waterfern</name>
    <dbReference type="NCBI Taxonomy" id="49495"/>
    <lineage>
        <taxon>Eukaryota</taxon>
        <taxon>Viridiplantae</taxon>
        <taxon>Streptophyta</taxon>
        <taxon>Embryophyta</taxon>
        <taxon>Tracheophyta</taxon>
        <taxon>Polypodiopsida</taxon>
        <taxon>Polypodiidae</taxon>
        <taxon>Polypodiales</taxon>
        <taxon>Pteridineae</taxon>
        <taxon>Pteridaceae</taxon>
        <taxon>Parkerioideae</taxon>
        <taxon>Ceratopteris</taxon>
    </lineage>
</organism>
<dbReference type="NCBIfam" id="TIGR00794">
    <property type="entry name" value="kup"/>
    <property type="match status" value="1"/>
</dbReference>
<reference evidence="13" key="1">
    <citation type="submission" date="2021-08" db="EMBL/GenBank/DDBJ databases">
        <title>WGS assembly of Ceratopteris richardii.</title>
        <authorList>
            <person name="Marchant D.B."/>
            <person name="Chen G."/>
            <person name="Jenkins J."/>
            <person name="Shu S."/>
            <person name="Leebens-Mack J."/>
            <person name="Grimwood J."/>
            <person name="Schmutz J."/>
            <person name="Soltis P."/>
            <person name="Soltis D."/>
            <person name="Chen Z.-H."/>
        </authorList>
    </citation>
    <scope>NUCLEOTIDE SEQUENCE</scope>
    <source>
        <strain evidence="13">Whitten #5841</strain>
        <tissue evidence="13">Leaf</tissue>
    </source>
</reference>
<dbReference type="EMBL" id="CM035412">
    <property type="protein sequence ID" value="KAH7432561.1"/>
    <property type="molecule type" value="Genomic_DNA"/>
</dbReference>
<comment type="function">
    <text evidence="10">Potassium transporter.</text>
</comment>
<dbReference type="AlphaFoldDB" id="A0A8T2U8I6"/>
<feature type="transmembrane region" description="Helical" evidence="10">
    <location>
        <begin position="496"/>
        <end position="515"/>
    </location>
</feature>
<evidence type="ECO:0000259" key="12">
    <source>
        <dbReference type="Pfam" id="PF22776"/>
    </source>
</evidence>
<evidence type="ECO:0000313" key="14">
    <source>
        <dbReference type="Proteomes" id="UP000825935"/>
    </source>
</evidence>
<gene>
    <name evidence="13" type="ORF">KP509_07G028000</name>
</gene>
<keyword evidence="4 10" id="KW-0633">Potassium transport</keyword>
<feature type="transmembrane region" description="Helical" evidence="10">
    <location>
        <begin position="278"/>
        <end position="305"/>
    </location>
</feature>
<keyword evidence="3" id="KW-0813">Transport</keyword>
<dbReference type="InterPro" id="IPR003855">
    <property type="entry name" value="K+_transporter"/>
</dbReference>
<feature type="transmembrane region" description="Helical" evidence="10">
    <location>
        <begin position="166"/>
        <end position="199"/>
    </location>
</feature>
<dbReference type="GO" id="GO:0016020">
    <property type="term" value="C:membrane"/>
    <property type="evidence" value="ECO:0007669"/>
    <property type="project" value="UniProtKB-SubCell"/>
</dbReference>
<dbReference type="PANTHER" id="PTHR30540:SF83">
    <property type="entry name" value="K+ POTASSIUM TRANSPORTER"/>
    <property type="match status" value="1"/>
</dbReference>
<dbReference type="Proteomes" id="UP000825935">
    <property type="component" value="Chromosome 7"/>
</dbReference>
<evidence type="ECO:0000256" key="10">
    <source>
        <dbReference type="RuleBase" id="RU321113"/>
    </source>
</evidence>
<evidence type="ECO:0000256" key="6">
    <source>
        <dbReference type="ARBA" id="ARBA00022958"/>
    </source>
</evidence>
<name>A0A8T2U8I6_CERRI</name>
<dbReference type="InterPro" id="IPR053951">
    <property type="entry name" value="K_trans_N"/>
</dbReference>
<evidence type="ECO:0000256" key="1">
    <source>
        <dbReference type="ARBA" id="ARBA00004141"/>
    </source>
</evidence>
<keyword evidence="6 10" id="KW-0630">Potassium</keyword>
<evidence type="ECO:0000313" key="13">
    <source>
        <dbReference type="EMBL" id="KAH7432561.1"/>
    </source>
</evidence>
<feature type="transmembrane region" description="Helical" evidence="10">
    <location>
        <begin position="20"/>
        <end position="40"/>
    </location>
</feature>
<dbReference type="OrthoDB" id="504708at2759"/>
<feature type="transmembrane region" description="Helical" evidence="10">
    <location>
        <begin position="317"/>
        <end position="338"/>
    </location>
</feature>
<dbReference type="InterPro" id="IPR053952">
    <property type="entry name" value="K_trans_C"/>
</dbReference>
<feature type="domain" description="K+ potassium transporter C-terminal" evidence="12">
    <location>
        <begin position="546"/>
        <end position="806"/>
    </location>
</feature>
<dbReference type="PANTHER" id="PTHR30540">
    <property type="entry name" value="OSMOTIC STRESS POTASSIUM TRANSPORTER"/>
    <property type="match status" value="1"/>
</dbReference>
<feature type="transmembrane region" description="Helical" evidence="10">
    <location>
        <begin position="359"/>
        <end position="385"/>
    </location>
</feature>
<feature type="transmembrane region" description="Helical" evidence="10">
    <location>
        <begin position="468"/>
        <end position="489"/>
    </location>
</feature>
<dbReference type="Pfam" id="PF22776">
    <property type="entry name" value="K_trans_C"/>
    <property type="match status" value="1"/>
</dbReference>
<feature type="domain" description="K+ potassium transporter integral membrane" evidence="11">
    <location>
        <begin position="28"/>
        <end position="534"/>
    </location>
</feature>
<comment type="caution">
    <text evidence="13">The sequence shown here is derived from an EMBL/GenBank/DDBJ whole genome shotgun (WGS) entry which is preliminary data.</text>
</comment>
<comment type="subcellular location">
    <subcellularLocation>
        <location evidence="1 10">Membrane</location>
        <topology evidence="1 10">Multi-pass membrane protein</topology>
    </subcellularLocation>
</comment>
<proteinExistence type="inferred from homology"/>
<feature type="transmembrane region" description="Helical" evidence="10">
    <location>
        <begin position="73"/>
        <end position="94"/>
    </location>
</feature>
<evidence type="ECO:0000256" key="5">
    <source>
        <dbReference type="ARBA" id="ARBA00022692"/>
    </source>
</evidence>
<comment type="similarity">
    <text evidence="2 10">Belongs to the HAK/KUP transporter (TC 2.A.72.3) family.</text>
</comment>
<keyword evidence="7 10" id="KW-1133">Transmembrane helix</keyword>
<dbReference type="GO" id="GO:0015079">
    <property type="term" value="F:potassium ion transmembrane transporter activity"/>
    <property type="evidence" value="ECO:0007669"/>
    <property type="project" value="UniProtKB-UniRule"/>
</dbReference>
<evidence type="ECO:0000256" key="9">
    <source>
        <dbReference type="ARBA" id="ARBA00023136"/>
    </source>
</evidence>
<feature type="transmembrane region" description="Helical" evidence="10">
    <location>
        <begin position="439"/>
        <end position="462"/>
    </location>
</feature>
<evidence type="ECO:0000259" key="11">
    <source>
        <dbReference type="Pfam" id="PF02705"/>
    </source>
</evidence>
<keyword evidence="14" id="KW-1185">Reference proteome</keyword>
<evidence type="ECO:0000256" key="7">
    <source>
        <dbReference type="ARBA" id="ARBA00022989"/>
    </source>
</evidence>
<protein>
    <recommendedName>
        <fullName evidence="10">Potassium transporter</fullName>
    </recommendedName>
</protein>
<keyword evidence="5 10" id="KW-0812">Transmembrane</keyword>
<keyword evidence="9 10" id="KW-0472">Membrane</keyword>